<dbReference type="PANTHER" id="PTHR48049:SF132">
    <property type="entry name" value="GLYCOSYLTRANSFERASE"/>
    <property type="match status" value="1"/>
</dbReference>
<dbReference type="InterPro" id="IPR050481">
    <property type="entry name" value="UDP-glycosyltransf_plant"/>
</dbReference>
<gene>
    <name evidence="2" type="ORF">GFSPODELE1_LOCUS8774</name>
</gene>
<name>A0ABP1DYJ8_9APHY</name>
<keyword evidence="1" id="KW-0808">Transferase</keyword>
<evidence type="ECO:0000313" key="3">
    <source>
        <dbReference type="Proteomes" id="UP001497453"/>
    </source>
</evidence>
<sequence length="530" mass="59381">MNGHIPSFQLFGHVVLLSHEAWGHMRSLCVLAARIAQSTPPVYVTFFVPNKVHDRVIKEVSRNFGVGDAGLNHLRIVGLYDGEDGTHSFSMEEQFETFSRSFADAYAQLQLSSKMSAGSEDIPPSPNAVILDMMCSEALRAVRRLSRIPVKIYTWIAGMLSFMLYPFSPESYGGRGDYRERIMHEVKRTGRCFEEVADEVMTSTDGSIIRVPGIPPMFDHEIHPQEMIVKGVVGFLWVMIQQVIAECDGVISNSSDVYEPEAAASLKNWFAETGREAYVVGPLLPAYGEILTRDNSPRARDTSEVEEFLTSVLQSHGVKSLLYISFGTVFWPTEPDKLWTFLDVVISMKIPFILSHASPFASIPDSVAEKLAHYKLGMLCPWSPQQTILAHPVTGWFVTHSGHNSVVEAISMGVPMICWPYHADQPFNAIRLSEILDVGFELLEVRSGECGMKPLYRTGKPPRGTDQAIREETSSILQRALGPEGARKRGNMETLRRRVLKGRREENPYWQDADTDRLVRSLRSPHPGLV</sequence>
<accession>A0ABP1DYJ8</accession>
<dbReference type="SUPFAM" id="SSF53756">
    <property type="entry name" value="UDP-Glycosyltransferase/glycogen phosphorylase"/>
    <property type="match status" value="1"/>
</dbReference>
<keyword evidence="3" id="KW-1185">Reference proteome</keyword>
<dbReference type="PANTHER" id="PTHR48049">
    <property type="entry name" value="GLYCOSYLTRANSFERASE"/>
    <property type="match status" value="1"/>
</dbReference>
<reference evidence="3" key="1">
    <citation type="submission" date="2024-04" db="EMBL/GenBank/DDBJ databases">
        <authorList>
            <person name="Shaw F."/>
            <person name="Minotto A."/>
        </authorList>
    </citation>
    <scope>NUCLEOTIDE SEQUENCE [LARGE SCALE GENOMIC DNA]</scope>
</reference>
<evidence type="ECO:0008006" key="4">
    <source>
        <dbReference type="Google" id="ProtNLM"/>
    </source>
</evidence>
<dbReference type="Pfam" id="PF00201">
    <property type="entry name" value="UDPGT"/>
    <property type="match status" value="1"/>
</dbReference>
<evidence type="ECO:0000313" key="2">
    <source>
        <dbReference type="EMBL" id="CAL1712324.1"/>
    </source>
</evidence>
<dbReference type="Proteomes" id="UP001497453">
    <property type="component" value="Chromosome 7"/>
</dbReference>
<dbReference type="Gene3D" id="3.40.50.2000">
    <property type="entry name" value="Glycogen Phosphorylase B"/>
    <property type="match status" value="2"/>
</dbReference>
<evidence type="ECO:0000256" key="1">
    <source>
        <dbReference type="ARBA" id="ARBA00022679"/>
    </source>
</evidence>
<dbReference type="EMBL" id="OZ037950">
    <property type="protein sequence ID" value="CAL1712324.1"/>
    <property type="molecule type" value="Genomic_DNA"/>
</dbReference>
<dbReference type="InterPro" id="IPR002213">
    <property type="entry name" value="UDP_glucos_trans"/>
</dbReference>
<dbReference type="CDD" id="cd03784">
    <property type="entry name" value="GT1_Gtf-like"/>
    <property type="match status" value="1"/>
</dbReference>
<organism evidence="2 3">
    <name type="scientific">Somion occarium</name>
    <dbReference type="NCBI Taxonomy" id="3059160"/>
    <lineage>
        <taxon>Eukaryota</taxon>
        <taxon>Fungi</taxon>
        <taxon>Dikarya</taxon>
        <taxon>Basidiomycota</taxon>
        <taxon>Agaricomycotina</taxon>
        <taxon>Agaricomycetes</taxon>
        <taxon>Polyporales</taxon>
        <taxon>Cerrenaceae</taxon>
        <taxon>Somion</taxon>
    </lineage>
</organism>
<protein>
    <recommendedName>
        <fullName evidence="4">Glycosyltransferase</fullName>
    </recommendedName>
</protein>
<proteinExistence type="predicted"/>